<dbReference type="InterPro" id="IPR048255">
    <property type="entry name" value="IML1_N"/>
</dbReference>
<feature type="compositionally biased region" description="Polar residues" evidence="5">
    <location>
        <begin position="432"/>
        <end position="441"/>
    </location>
</feature>
<dbReference type="GO" id="GO:1904262">
    <property type="term" value="P:negative regulation of TORC1 signaling"/>
    <property type="evidence" value="ECO:0007669"/>
    <property type="project" value="TreeGrafter"/>
</dbReference>
<evidence type="ECO:0000256" key="5">
    <source>
        <dbReference type="SAM" id="MobiDB-lite"/>
    </source>
</evidence>
<dbReference type="Pfam" id="PF12257">
    <property type="entry name" value="IML1"/>
    <property type="match status" value="1"/>
</dbReference>
<dbReference type="GO" id="GO:0035556">
    <property type="term" value="P:intracellular signal transduction"/>
    <property type="evidence" value="ECO:0007669"/>
    <property type="project" value="InterPro"/>
</dbReference>
<dbReference type="InterPro" id="IPR045838">
    <property type="entry name" value="DEPDC5_CTD"/>
</dbReference>
<evidence type="ECO:0000259" key="6">
    <source>
        <dbReference type="PROSITE" id="PS50186"/>
    </source>
</evidence>
<evidence type="ECO:0000313" key="8">
    <source>
        <dbReference type="Proteomes" id="UP000799436"/>
    </source>
</evidence>
<evidence type="ECO:0000313" key="7">
    <source>
        <dbReference type="EMBL" id="KAF2771508.1"/>
    </source>
</evidence>
<gene>
    <name evidence="7" type="ORF">EJ03DRAFT_325548</name>
</gene>
<feature type="compositionally biased region" description="Polar residues" evidence="5">
    <location>
        <begin position="562"/>
        <end position="575"/>
    </location>
</feature>
<feature type="region of interest" description="Disordered" evidence="5">
    <location>
        <begin position="426"/>
        <end position="503"/>
    </location>
</feature>
<dbReference type="InterPro" id="IPR036388">
    <property type="entry name" value="WH-like_DNA-bd_sf"/>
</dbReference>
<evidence type="ECO:0000256" key="4">
    <source>
        <dbReference type="ARBA" id="ARBA00021881"/>
    </source>
</evidence>
<feature type="domain" description="DEP" evidence="6">
    <location>
        <begin position="993"/>
        <end position="1068"/>
    </location>
</feature>
<evidence type="ECO:0000256" key="3">
    <source>
        <dbReference type="ARBA" id="ARBA00018529"/>
    </source>
</evidence>
<dbReference type="GO" id="GO:0010508">
    <property type="term" value="P:positive regulation of autophagy"/>
    <property type="evidence" value="ECO:0007669"/>
    <property type="project" value="TreeGrafter"/>
</dbReference>
<feature type="compositionally biased region" description="Polar residues" evidence="5">
    <location>
        <begin position="544"/>
        <end position="555"/>
    </location>
</feature>
<dbReference type="PROSITE" id="PS50186">
    <property type="entry name" value="DEP"/>
    <property type="match status" value="1"/>
</dbReference>
<dbReference type="Pfam" id="PF00610">
    <property type="entry name" value="DEP"/>
    <property type="match status" value="1"/>
</dbReference>
<keyword evidence="8" id="KW-1185">Reference proteome</keyword>
<sequence>MMAIDQMHRTCTVVLHDDRVARDDVLAGKSILPTGFVAWLNSPGANKLCIRPIREARGPDEISLHVTLAQKFGFENRTKATLEVIEDYAEATATHVELFFRDHHLSRADMWLIKQALDQTVMFEGQQVRYLGAIAAEVEAVYMSGDRKDSAYATLTNTKLIFRSGSARYTLLIELSKEILEYWIDGDLMYEHLLNGYLPELFRRWDEAKVRHEVSVVLFGRSLGSAMEQRSPDFYYVMASDVLSGKWRQMLRQLKRLFNSTTVPRQVSLAAKGSILQAIHMAAMDFANDNIDPHLGNTGTSIIAITAGSGLFETTHEMLKNTTQLLMGNSIGVDIVALSPKPLHPVPLFSYQRDNCPEYALPHWVDISFWGGRSDDFASRWLMPQASEDLSNVALPLLQNESNTNNIAFIASYDDQVFGKKRRQLTVPGGVSATQTASSAETVKIPPRPIEPPVSAGQAEPYPIPEQPRKEEPGSRASMTAAQNSVKRAKRESLPPHSLMAPGRKISFGLKGLAPGRGLASTSVSTEHASQGRDIVPSGPFQPNEASSGIAQQIRRSLARKPSQQSMASHSTNSSIEATKPIVIQTGHAHGKDEEDTAQTVQQNVLATVTEAELAEDGSLGNTPKAKDPFYAAVKAAEEEGTWLTSPWLTLLNPCNPQRGNMRVAAQYRKWQHVFPRAVSSADFKWTSMCTPATLPLTTEYRPSLRELERYPSKKVRRLLVSQDYGGSQTGAQYVLERLIFLRLSYGFQIAITEMSVADLERSGKHERILLSLGNVHHELLCLSDTEVQIVEYSAEPTKDDNATHADDIDNYSARIRGAASLSAGLSSVTLGTARAKPDWSGLDDQIVAQSFVNSSEGCSRMRLVLIPIEPPRSNQATARELSDEERHIEGIQKLTQLWQRNRYYTAEDQKRHVFLTKPKPGAPAAHGQEPNPLAIEYQTKDPSAVVNGYGSSLTGQLNEGDIALVSLFSDHELFQTSTFDVEKLARRMQEAPPHGVEVKDRRWFARLHYKCFRGDEMVNWLLRVFRDVESREHATDIGNELMRRGIFAHVRHKHDFRDGNYFYQIASAHRTTDYPDTVNMFARGSLRSIPPTPTVEMRTPLMRPVQFDNESNPSGRLTPILLPQDKKQLLLSQMMLYNVDPKKSDQIEIVSLHYDRIHNPENCYHIQLEWVNTTAMLIRESVGRWASVAESHGLRLVQLPLAEAHKLPLQHPFDQPVHVKLALRPPDRILATPVLDPHTFHAHASIVDAPDYQKALLRKLDFVLDYEAASLFNADLDVTYSHGKPDYSLTQFIHKSGLVLAQIFPSSLPSADPDPETPDFLLIPNRFAGTKVSMTHRSAEVANAAEIIRNFVRICRDEGQLGALYEVAGKARAPGSPSTQSPLSSASGGGGGEADEDIPPISLPERFGGRGGMRDVG</sequence>
<comment type="subcellular location">
    <subcellularLocation>
        <location evidence="1">Vacuole membrane</location>
        <topology evidence="1">Peripheral membrane protein</topology>
    </subcellularLocation>
</comment>
<dbReference type="Proteomes" id="UP000799436">
    <property type="component" value="Unassembled WGS sequence"/>
</dbReference>
<dbReference type="OrthoDB" id="39497at2759"/>
<accession>A0A6G1LGF1</accession>
<dbReference type="InterPro" id="IPR000591">
    <property type="entry name" value="DEP_dom"/>
</dbReference>
<comment type="similarity">
    <text evidence="2">Belongs to the IML1 family.</text>
</comment>
<dbReference type="SUPFAM" id="SSF46785">
    <property type="entry name" value="Winged helix' DNA-binding domain"/>
    <property type="match status" value="1"/>
</dbReference>
<dbReference type="Pfam" id="PF19418">
    <property type="entry name" value="DEPDC5_CTD"/>
    <property type="match status" value="1"/>
</dbReference>
<dbReference type="SMART" id="SM00049">
    <property type="entry name" value="DEP"/>
    <property type="match status" value="1"/>
</dbReference>
<dbReference type="GO" id="GO:1990130">
    <property type="term" value="C:GATOR1 complex"/>
    <property type="evidence" value="ECO:0007669"/>
    <property type="project" value="TreeGrafter"/>
</dbReference>
<dbReference type="EMBL" id="ML995819">
    <property type="protein sequence ID" value="KAF2771508.1"/>
    <property type="molecule type" value="Genomic_DNA"/>
</dbReference>
<dbReference type="Gene3D" id="1.10.10.10">
    <property type="entry name" value="Winged helix-like DNA-binding domain superfamily/Winged helix DNA-binding domain"/>
    <property type="match status" value="1"/>
</dbReference>
<dbReference type="CDD" id="cd04449">
    <property type="entry name" value="DEP_DEPDC5-like"/>
    <property type="match status" value="1"/>
</dbReference>
<organism evidence="7 8">
    <name type="scientific">Teratosphaeria nubilosa</name>
    <dbReference type="NCBI Taxonomy" id="161662"/>
    <lineage>
        <taxon>Eukaryota</taxon>
        <taxon>Fungi</taxon>
        <taxon>Dikarya</taxon>
        <taxon>Ascomycota</taxon>
        <taxon>Pezizomycotina</taxon>
        <taxon>Dothideomycetes</taxon>
        <taxon>Dothideomycetidae</taxon>
        <taxon>Mycosphaerellales</taxon>
        <taxon>Teratosphaeriaceae</taxon>
        <taxon>Teratosphaeria</taxon>
    </lineage>
</organism>
<feature type="region of interest" description="Disordered" evidence="5">
    <location>
        <begin position="519"/>
        <end position="575"/>
    </location>
</feature>
<proteinExistence type="inferred from homology"/>
<dbReference type="PANTHER" id="PTHR13179">
    <property type="entry name" value="DEP DOMAIN CONTAINING PROTEIN 5"/>
    <property type="match status" value="1"/>
</dbReference>
<reference evidence="7" key="1">
    <citation type="journal article" date="2020" name="Stud. Mycol.">
        <title>101 Dothideomycetes genomes: a test case for predicting lifestyles and emergence of pathogens.</title>
        <authorList>
            <person name="Haridas S."/>
            <person name="Albert R."/>
            <person name="Binder M."/>
            <person name="Bloem J."/>
            <person name="Labutti K."/>
            <person name="Salamov A."/>
            <person name="Andreopoulos B."/>
            <person name="Baker S."/>
            <person name="Barry K."/>
            <person name="Bills G."/>
            <person name="Bluhm B."/>
            <person name="Cannon C."/>
            <person name="Castanera R."/>
            <person name="Culley D."/>
            <person name="Daum C."/>
            <person name="Ezra D."/>
            <person name="Gonzalez J."/>
            <person name="Henrissat B."/>
            <person name="Kuo A."/>
            <person name="Liang C."/>
            <person name="Lipzen A."/>
            <person name="Lutzoni F."/>
            <person name="Magnuson J."/>
            <person name="Mondo S."/>
            <person name="Nolan M."/>
            <person name="Ohm R."/>
            <person name="Pangilinan J."/>
            <person name="Park H.-J."/>
            <person name="Ramirez L."/>
            <person name="Alfaro M."/>
            <person name="Sun H."/>
            <person name="Tritt A."/>
            <person name="Yoshinaga Y."/>
            <person name="Zwiers L.-H."/>
            <person name="Turgeon B."/>
            <person name="Goodwin S."/>
            <person name="Spatafora J."/>
            <person name="Crous P."/>
            <person name="Grigoriev I."/>
        </authorList>
    </citation>
    <scope>NUCLEOTIDE SEQUENCE</scope>
    <source>
        <strain evidence="7">CBS 116005</strain>
    </source>
</reference>
<feature type="region of interest" description="Disordered" evidence="5">
    <location>
        <begin position="1372"/>
        <end position="1418"/>
    </location>
</feature>
<feature type="compositionally biased region" description="Polar residues" evidence="5">
    <location>
        <begin position="520"/>
        <end position="529"/>
    </location>
</feature>
<dbReference type="GO" id="GO:0005774">
    <property type="term" value="C:vacuolar membrane"/>
    <property type="evidence" value="ECO:0007669"/>
    <property type="project" value="UniProtKB-SubCell"/>
</dbReference>
<name>A0A6G1LGF1_9PEZI</name>
<evidence type="ECO:0000256" key="2">
    <source>
        <dbReference type="ARBA" id="ARBA00005643"/>
    </source>
</evidence>
<dbReference type="InterPro" id="IPR027244">
    <property type="entry name" value="IML1"/>
</dbReference>
<feature type="compositionally biased region" description="Polar residues" evidence="5">
    <location>
        <begin position="477"/>
        <end position="486"/>
    </location>
</feature>
<dbReference type="InterPro" id="IPR036390">
    <property type="entry name" value="WH_DNA-bd_sf"/>
</dbReference>
<dbReference type="GO" id="GO:0005096">
    <property type="term" value="F:GTPase activator activity"/>
    <property type="evidence" value="ECO:0007669"/>
    <property type="project" value="InterPro"/>
</dbReference>
<dbReference type="PANTHER" id="PTHR13179:SF8">
    <property type="entry name" value="GATOR COMPLEX PROTEIN DEPDC5"/>
    <property type="match status" value="1"/>
</dbReference>
<protein>
    <recommendedName>
        <fullName evidence="3">Vacuolar membrane-associated protein IML1</fullName>
    </recommendedName>
    <alternativeName>
        <fullName evidence="4">Vacuolar membrane-associated protein iml1</fullName>
    </alternativeName>
</protein>
<feature type="compositionally biased region" description="Low complexity" evidence="5">
    <location>
        <begin position="1375"/>
        <end position="1387"/>
    </location>
</feature>
<evidence type="ECO:0000256" key="1">
    <source>
        <dbReference type="ARBA" id="ARBA00004148"/>
    </source>
</evidence>